<keyword evidence="1" id="KW-1133">Transmembrane helix</keyword>
<proteinExistence type="predicted"/>
<dbReference type="AlphaFoldDB" id="A0A1D7QH51"/>
<keyword evidence="3" id="KW-1185">Reference proteome</keyword>
<dbReference type="InterPro" id="IPR025635">
    <property type="entry name" value="DUF4293"/>
</dbReference>
<organism evidence="2 3">
    <name type="scientific">Pedobacter steynii</name>
    <dbReference type="NCBI Taxonomy" id="430522"/>
    <lineage>
        <taxon>Bacteria</taxon>
        <taxon>Pseudomonadati</taxon>
        <taxon>Bacteroidota</taxon>
        <taxon>Sphingobacteriia</taxon>
        <taxon>Sphingobacteriales</taxon>
        <taxon>Sphingobacteriaceae</taxon>
        <taxon>Pedobacter</taxon>
    </lineage>
</organism>
<keyword evidence="1" id="KW-0472">Membrane</keyword>
<feature type="transmembrane region" description="Helical" evidence="1">
    <location>
        <begin position="117"/>
        <end position="138"/>
    </location>
</feature>
<evidence type="ECO:0000256" key="1">
    <source>
        <dbReference type="SAM" id="Phobius"/>
    </source>
</evidence>
<protein>
    <recommendedName>
        <fullName evidence="4">Transcription termination factor Rho</fullName>
    </recommendedName>
</protein>
<evidence type="ECO:0008006" key="4">
    <source>
        <dbReference type="Google" id="ProtNLM"/>
    </source>
</evidence>
<keyword evidence="1" id="KW-0812">Transmembrane</keyword>
<dbReference type="Pfam" id="PF14126">
    <property type="entry name" value="DUF4293"/>
    <property type="match status" value="1"/>
</dbReference>
<dbReference type="Proteomes" id="UP000094313">
    <property type="component" value="Chromosome"/>
</dbReference>
<gene>
    <name evidence="2" type="ORF">BFS30_12910</name>
</gene>
<name>A0A1D7QH51_9SPHI</name>
<feature type="transmembrane region" description="Helical" evidence="1">
    <location>
        <begin position="59"/>
        <end position="77"/>
    </location>
</feature>
<evidence type="ECO:0000313" key="3">
    <source>
        <dbReference type="Proteomes" id="UP000094313"/>
    </source>
</evidence>
<evidence type="ECO:0000313" key="2">
    <source>
        <dbReference type="EMBL" id="AOM78002.1"/>
    </source>
</evidence>
<dbReference type="KEGG" id="psty:BFS30_12910"/>
<accession>A0A1D7QH51</accession>
<feature type="transmembrane region" description="Helical" evidence="1">
    <location>
        <begin position="86"/>
        <end position="105"/>
    </location>
</feature>
<dbReference type="OrthoDB" id="594989at2"/>
<reference evidence="2 3" key="1">
    <citation type="submission" date="2016-08" db="EMBL/GenBank/DDBJ databases">
        <authorList>
            <person name="Seilhamer J.J."/>
        </authorList>
    </citation>
    <scope>NUCLEOTIDE SEQUENCE [LARGE SCALE GENOMIC DNA]</scope>
    <source>
        <strain evidence="2 3">DX4</strain>
    </source>
</reference>
<sequence>MIQRVQSIWLLLAGLTILLLMFIPIVSSQSNGSEYWILATGLYQKTNGVVAKTDYFKPLFLNTVCVVLLCLATIFTFKNRTGQKRLIIVAILAMLSLGFWIFNYAQNLPGGIAAVKPGIGAFLPVAGILFCALALRGIRKDEQLLRSADRLR</sequence>
<dbReference type="EMBL" id="CP017141">
    <property type="protein sequence ID" value="AOM78002.1"/>
    <property type="molecule type" value="Genomic_DNA"/>
</dbReference>